<name>A0A146LH63_LYGHE</name>
<sequence>MLQSVRVWAMASSPAVCSSDMCYSTARTMLLSSRVATAATATAVFSTLHCFVCRSTSPNRPTSSSPSTLRRWRPMSMSSFSYSSAFFKPSLSPFPTMATIMASAILCPLLLPPTHSSTLSHSTLSTALLYLVFSIVNPSSSCLSCMSTPNLLRVVYIFYSFTYSPQLETLDSQTVQVS</sequence>
<dbReference type="AlphaFoldDB" id="A0A146LH63"/>
<protein>
    <submittedName>
        <fullName evidence="1">Uncharacterized protein</fullName>
    </submittedName>
</protein>
<reference evidence="1" key="1">
    <citation type="journal article" date="2016" name="Gigascience">
        <title>De novo construction of an expanded transcriptome assembly for the western tarnished plant bug, Lygus hesperus.</title>
        <authorList>
            <person name="Tassone E.E."/>
            <person name="Geib S.M."/>
            <person name="Hall B."/>
            <person name="Fabrick J.A."/>
            <person name="Brent C.S."/>
            <person name="Hull J.J."/>
        </authorList>
    </citation>
    <scope>NUCLEOTIDE SEQUENCE</scope>
</reference>
<accession>A0A146LH63</accession>
<organism evidence="1">
    <name type="scientific">Lygus hesperus</name>
    <name type="common">Western plant bug</name>
    <dbReference type="NCBI Taxonomy" id="30085"/>
    <lineage>
        <taxon>Eukaryota</taxon>
        <taxon>Metazoa</taxon>
        <taxon>Ecdysozoa</taxon>
        <taxon>Arthropoda</taxon>
        <taxon>Hexapoda</taxon>
        <taxon>Insecta</taxon>
        <taxon>Pterygota</taxon>
        <taxon>Neoptera</taxon>
        <taxon>Paraneoptera</taxon>
        <taxon>Hemiptera</taxon>
        <taxon>Heteroptera</taxon>
        <taxon>Panheteroptera</taxon>
        <taxon>Cimicomorpha</taxon>
        <taxon>Miridae</taxon>
        <taxon>Mirini</taxon>
        <taxon>Lygus</taxon>
    </lineage>
</organism>
<dbReference type="EMBL" id="GDHC01011211">
    <property type="protein sequence ID" value="JAQ07418.1"/>
    <property type="molecule type" value="Transcribed_RNA"/>
</dbReference>
<evidence type="ECO:0000313" key="1">
    <source>
        <dbReference type="EMBL" id="JAQ07418.1"/>
    </source>
</evidence>
<gene>
    <name evidence="1" type="ORF">g.29358</name>
</gene>
<proteinExistence type="predicted"/>